<keyword evidence="4" id="KW-1185">Reference proteome</keyword>
<dbReference type="KEGG" id="mgk:FSB76_16790"/>
<organism evidence="3 4">
    <name type="scientific">Mucilaginibacter ginsenosidivorax</name>
    <dbReference type="NCBI Taxonomy" id="862126"/>
    <lineage>
        <taxon>Bacteria</taxon>
        <taxon>Pseudomonadati</taxon>
        <taxon>Bacteroidota</taxon>
        <taxon>Sphingobacteriia</taxon>
        <taxon>Sphingobacteriales</taxon>
        <taxon>Sphingobacteriaceae</taxon>
        <taxon>Mucilaginibacter</taxon>
    </lineage>
</organism>
<dbReference type="Pfam" id="PF08327">
    <property type="entry name" value="AHSA1"/>
    <property type="match status" value="1"/>
</dbReference>
<evidence type="ECO:0000313" key="4">
    <source>
        <dbReference type="Proteomes" id="UP000321362"/>
    </source>
</evidence>
<feature type="domain" description="Activator of Hsp90 ATPase homologue 1/2-like C-terminal" evidence="2">
    <location>
        <begin position="17"/>
        <end position="149"/>
    </location>
</feature>
<dbReference type="InterPro" id="IPR013538">
    <property type="entry name" value="ASHA1/2-like_C"/>
</dbReference>
<dbReference type="Gene3D" id="3.30.530.20">
    <property type="match status" value="1"/>
</dbReference>
<gene>
    <name evidence="3" type="ORF">FSB76_16790</name>
</gene>
<dbReference type="RefSeq" id="WP_147055280.1">
    <property type="nucleotide sequence ID" value="NZ_CP042437.1"/>
</dbReference>
<dbReference type="Proteomes" id="UP000321362">
    <property type="component" value="Chromosome"/>
</dbReference>
<proteinExistence type="inferred from homology"/>
<evidence type="ECO:0000313" key="3">
    <source>
        <dbReference type="EMBL" id="QEC77516.1"/>
    </source>
</evidence>
<sequence>MNILNLTSIKKELTVEASQATAFKVFTQKIDLWWPRTHHIGSTPMTEMVLEPNLNGRWYSRHEDGAEAEVGYVHTWQPNDLLVLIWQINGDFKFDPALVTEVEVHFIADGPKCTRIKFEHKNLDRLAGTKAVESMDQGWGHIMDLYKQTAEL</sequence>
<dbReference type="CDD" id="cd08891">
    <property type="entry name" value="SRPBCC_CalC"/>
    <property type="match status" value="1"/>
</dbReference>
<dbReference type="OrthoDB" id="793407at2"/>
<comment type="similarity">
    <text evidence="1">Belongs to the AHA1 family.</text>
</comment>
<dbReference type="InterPro" id="IPR023393">
    <property type="entry name" value="START-like_dom_sf"/>
</dbReference>
<protein>
    <submittedName>
        <fullName evidence="3">ATPase</fullName>
    </submittedName>
</protein>
<name>A0A5B8W3Q6_9SPHI</name>
<dbReference type="SUPFAM" id="SSF55961">
    <property type="entry name" value="Bet v1-like"/>
    <property type="match status" value="1"/>
</dbReference>
<accession>A0A5B8W3Q6</accession>
<dbReference type="EMBL" id="CP042437">
    <property type="protein sequence ID" value="QEC77516.1"/>
    <property type="molecule type" value="Genomic_DNA"/>
</dbReference>
<evidence type="ECO:0000259" key="2">
    <source>
        <dbReference type="Pfam" id="PF08327"/>
    </source>
</evidence>
<evidence type="ECO:0000256" key="1">
    <source>
        <dbReference type="ARBA" id="ARBA00006817"/>
    </source>
</evidence>
<reference evidence="3 4" key="1">
    <citation type="journal article" date="2013" name="J. Microbiol.">
        <title>Mucilaginibacter ginsenosidivorax sp. nov., with ginsenoside converting activity isolated from sediment.</title>
        <authorList>
            <person name="Kim J.K."/>
            <person name="Choi T.E."/>
            <person name="Liu Q.M."/>
            <person name="Park H.Y."/>
            <person name="Yi T.H."/>
            <person name="Yoon M.H."/>
            <person name="Kim S.C."/>
            <person name="Im W.T."/>
        </authorList>
    </citation>
    <scope>NUCLEOTIDE SEQUENCE [LARGE SCALE GENOMIC DNA]</scope>
    <source>
        <strain evidence="3 4">KHI28</strain>
    </source>
</reference>
<dbReference type="AlphaFoldDB" id="A0A5B8W3Q6"/>